<dbReference type="KEGG" id="dpx:DAPPUDRAFT_111110"/>
<name>E9H852_DAPPU</name>
<dbReference type="HOGENOM" id="CLU_1257214_0_0_1"/>
<evidence type="ECO:0000256" key="1">
    <source>
        <dbReference type="SAM" id="Coils"/>
    </source>
</evidence>
<proteinExistence type="predicted"/>
<dbReference type="AlphaFoldDB" id="E9H852"/>
<feature type="coiled-coil region" evidence="1">
    <location>
        <begin position="151"/>
        <end position="178"/>
    </location>
</feature>
<evidence type="ECO:0000256" key="2">
    <source>
        <dbReference type="SAM" id="MobiDB-lite"/>
    </source>
</evidence>
<keyword evidence="1" id="KW-0175">Coiled coil</keyword>
<reference evidence="3 4" key="1">
    <citation type="journal article" date="2011" name="Science">
        <title>The ecoresponsive genome of Daphnia pulex.</title>
        <authorList>
            <person name="Colbourne J.K."/>
            <person name="Pfrender M.E."/>
            <person name="Gilbert D."/>
            <person name="Thomas W.K."/>
            <person name="Tucker A."/>
            <person name="Oakley T.H."/>
            <person name="Tokishita S."/>
            <person name="Aerts A."/>
            <person name="Arnold G.J."/>
            <person name="Basu M.K."/>
            <person name="Bauer D.J."/>
            <person name="Caceres C.E."/>
            <person name="Carmel L."/>
            <person name="Casola C."/>
            <person name="Choi J.H."/>
            <person name="Detter J.C."/>
            <person name="Dong Q."/>
            <person name="Dusheyko S."/>
            <person name="Eads B.D."/>
            <person name="Frohlich T."/>
            <person name="Geiler-Samerotte K.A."/>
            <person name="Gerlach D."/>
            <person name="Hatcher P."/>
            <person name="Jogdeo S."/>
            <person name="Krijgsveld J."/>
            <person name="Kriventseva E.V."/>
            <person name="Kultz D."/>
            <person name="Laforsch C."/>
            <person name="Lindquist E."/>
            <person name="Lopez J."/>
            <person name="Manak J.R."/>
            <person name="Muller J."/>
            <person name="Pangilinan J."/>
            <person name="Patwardhan R.P."/>
            <person name="Pitluck S."/>
            <person name="Pritham E.J."/>
            <person name="Rechtsteiner A."/>
            <person name="Rho M."/>
            <person name="Rogozin I.B."/>
            <person name="Sakarya O."/>
            <person name="Salamov A."/>
            <person name="Schaack S."/>
            <person name="Shapiro H."/>
            <person name="Shiga Y."/>
            <person name="Skalitzky C."/>
            <person name="Smith Z."/>
            <person name="Souvorov A."/>
            <person name="Sung W."/>
            <person name="Tang Z."/>
            <person name="Tsuchiya D."/>
            <person name="Tu H."/>
            <person name="Vos H."/>
            <person name="Wang M."/>
            <person name="Wolf Y.I."/>
            <person name="Yamagata H."/>
            <person name="Yamada T."/>
            <person name="Ye Y."/>
            <person name="Shaw J.R."/>
            <person name="Andrews J."/>
            <person name="Crease T.J."/>
            <person name="Tang H."/>
            <person name="Lucas S.M."/>
            <person name="Robertson H.M."/>
            <person name="Bork P."/>
            <person name="Koonin E.V."/>
            <person name="Zdobnov E.M."/>
            <person name="Grigoriev I.V."/>
            <person name="Lynch M."/>
            <person name="Boore J.L."/>
        </authorList>
    </citation>
    <scope>NUCLEOTIDE SEQUENCE [LARGE SCALE GENOMIC DNA]</scope>
</reference>
<keyword evidence="4" id="KW-1185">Reference proteome</keyword>
<gene>
    <name evidence="3" type="ORF">DAPPUDRAFT_111110</name>
</gene>
<feature type="region of interest" description="Disordered" evidence="2">
    <location>
        <begin position="101"/>
        <end position="125"/>
    </location>
</feature>
<organism evidence="3 4">
    <name type="scientific">Daphnia pulex</name>
    <name type="common">Water flea</name>
    <dbReference type="NCBI Taxonomy" id="6669"/>
    <lineage>
        <taxon>Eukaryota</taxon>
        <taxon>Metazoa</taxon>
        <taxon>Ecdysozoa</taxon>
        <taxon>Arthropoda</taxon>
        <taxon>Crustacea</taxon>
        <taxon>Branchiopoda</taxon>
        <taxon>Diplostraca</taxon>
        <taxon>Cladocera</taxon>
        <taxon>Anomopoda</taxon>
        <taxon>Daphniidae</taxon>
        <taxon>Daphnia</taxon>
    </lineage>
</organism>
<sequence>MAEALRDSNLVEDTIPDEIMGTTRLNRHRVRCDYKPDKRAMKSDPSLADVPPCLAESQTREGMRLHRLEHSRYQCDAPSNTFYLSYKDNNSLNRHIKEKHSEHRNINPDEGTILRNVPAKPPSSKVSEMQIKKEELQGKLEGELSLVKRELRDVKGELSDVKGELNEVKVELNEVKGELNVCKGKVFDLQDKIGDIEVSSELSLEEDEEEDEQQQQRQSI</sequence>
<feature type="region of interest" description="Disordered" evidence="2">
    <location>
        <begin position="200"/>
        <end position="220"/>
    </location>
</feature>
<dbReference type="InParanoid" id="E9H852"/>
<evidence type="ECO:0000313" key="4">
    <source>
        <dbReference type="Proteomes" id="UP000000305"/>
    </source>
</evidence>
<evidence type="ECO:0000313" key="3">
    <source>
        <dbReference type="EMBL" id="EFX72088.1"/>
    </source>
</evidence>
<feature type="compositionally biased region" description="Acidic residues" evidence="2">
    <location>
        <begin position="203"/>
        <end position="213"/>
    </location>
</feature>
<dbReference type="Proteomes" id="UP000000305">
    <property type="component" value="Unassembled WGS sequence"/>
</dbReference>
<accession>E9H852</accession>
<dbReference type="Gene3D" id="6.10.250.3110">
    <property type="match status" value="1"/>
</dbReference>
<protein>
    <submittedName>
        <fullName evidence="3">Uncharacterized protein</fullName>
    </submittedName>
</protein>
<dbReference type="EMBL" id="GL732603">
    <property type="protein sequence ID" value="EFX72088.1"/>
    <property type="molecule type" value="Genomic_DNA"/>
</dbReference>